<dbReference type="InterPro" id="IPR012334">
    <property type="entry name" value="Pectin_lyas_fold"/>
</dbReference>
<dbReference type="InterPro" id="IPR011459">
    <property type="entry name" value="DUF1565"/>
</dbReference>
<feature type="chain" id="PRO_5047272298" evidence="2">
    <location>
        <begin position="19"/>
        <end position="484"/>
    </location>
</feature>
<evidence type="ECO:0000259" key="4">
    <source>
        <dbReference type="Pfam" id="PF18962"/>
    </source>
</evidence>
<evidence type="ECO:0000256" key="1">
    <source>
        <dbReference type="ARBA" id="ARBA00022729"/>
    </source>
</evidence>
<evidence type="ECO:0000313" key="5">
    <source>
        <dbReference type="EMBL" id="UOE39786.1"/>
    </source>
</evidence>
<dbReference type="Gene3D" id="2.160.20.10">
    <property type="entry name" value="Single-stranded right-handed beta-helix, Pectin lyase-like"/>
    <property type="match status" value="1"/>
</dbReference>
<name>A0ABY4BKR4_9FLAO</name>
<evidence type="ECO:0000259" key="3">
    <source>
        <dbReference type="Pfam" id="PF07602"/>
    </source>
</evidence>
<accession>A0ABY4BKR4</accession>
<dbReference type="Proteomes" id="UP000831460">
    <property type="component" value="Chromosome"/>
</dbReference>
<dbReference type="NCBIfam" id="TIGR04183">
    <property type="entry name" value="Por_Secre_tail"/>
    <property type="match status" value="1"/>
</dbReference>
<reference evidence="5 6" key="1">
    <citation type="submission" date="2022-03" db="EMBL/GenBank/DDBJ databases">
        <title>Chryseobacterium sp. isolated from particulate matters in swine house.</title>
        <authorList>
            <person name="Won M."/>
            <person name="Kim S.-J."/>
            <person name="Kwon S.-W."/>
        </authorList>
    </citation>
    <scope>NUCLEOTIDE SEQUENCE [LARGE SCALE GENOMIC DNA]</scope>
    <source>
        <strain evidence="5 6">SC2-2</strain>
    </source>
</reference>
<evidence type="ECO:0000256" key="2">
    <source>
        <dbReference type="SAM" id="SignalP"/>
    </source>
</evidence>
<proteinExistence type="predicted"/>
<keyword evidence="1 2" id="KW-0732">Signal</keyword>
<feature type="domain" description="Secretion system C-terminal sorting" evidence="4">
    <location>
        <begin position="416"/>
        <end position="483"/>
    </location>
</feature>
<sequence>MKKLSLLFLSVFSTFIFAQFTTPGNGTTYTLSTLSAAAPTVLVNNGTFYQMTANITIAANDTLLMDEDTTLKIDGGLVLTVAGTYNTTATNLLITATNPAVVFKGFRLESTANVTFKNTTFEYGGGIQSLTGNFLMDNCIVQFNKSGQSTGAAINFSTGNPVVKNSQFIENDLPAVASGANQTVALEFSNNYLFQNTKLNSNRPQINMGPSGAGGLSKILNNTIIGNRANDKVGGISVSGLLGTTNNVLIDGNTVTDNRYGITVTGNNASGTISNNILTNNNVETVPNNGGSGINLNGSGSFKIENNQIRGHLWGITLVNNKVADLGGGSLGSVGNNVFKDNGNSGVIYALYNNTPNAVSATNNCWREGELSTDAMVEEVITHQVDIATLGLVTFSPYLCAVPLATSNAAVAQNSIYPNPSNGTFTFDAEKSGNIVVTDMTGKIVYSGIVNKGKNRVSVKATSGTYVLLYQSEGKKSSSKLIIK</sequence>
<dbReference type="Pfam" id="PF18962">
    <property type="entry name" value="Por_Secre_tail"/>
    <property type="match status" value="1"/>
</dbReference>
<organism evidence="5 6">
    <name type="scientific">Chryseobacterium suipulveris</name>
    <dbReference type="NCBI Taxonomy" id="2929800"/>
    <lineage>
        <taxon>Bacteria</taxon>
        <taxon>Pseudomonadati</taxon>
        <taxon>Bacteroidota</taxon>
        <taxon>Flavobacteriia</taxon>
        <taxon>Flavobacteriales</taxon>
        <taxon>Weeksellaceae</taxon>
        <taxon>Chryseobacterium group</taxon>
        <taxon>Chryseobacterium</taxon>
    </lineage>
</organism>
<feature type="domain" description="DUF1565" evidence="3">
    <location>
        <begin position="250"/>
        <end position="366"/>
    </location>
</feature>
<dbReference type="InterPro" id="IPR011050">
    <property type="entry name" value="Pectin_lyase_fold/virulence"/>
</dbReference>
<dbReference type="EMBL" id="CP094532">
    <property type="protein sequence ID" value="UOE39786.1"/>
    <property type="molecule type" value="Genomic_DNA"/>
</dbReference>
<evidence type="ECO:0000313" key="6">
    <source>
        <dbReference type="Proteomes" id="UP000831460"/>
    </source>
</evidence>
<keyword evidence="6" id="KW-1185">Reference proteome</keyword>
<dbReference type="RefSeq" id="WP_243547595.1">
    <property type="nucleotide sequence ID" value="NZ_CP094532.1"/>
</dbReference>
<dbReference type="InterPro" id="IPR026444">
    <property type="entry name" value="Secre_tail"/>
</dbReference>
<dbReference type="SUPFAM" id="SSF51126">
    <property type="entry name" value="Pectin lyase-like"/>
    <property type="match status" value="1"/>
</dbReference>
<gene>
    <name evidence="5" type="ORF">MTP09_07575</name>
</gene>
<dbReference type="Pfam" id="PF07602">
    <property type="entry name" value="DUF1565"/>
    <property type="match status" value="1"/>
</dbReference>
<dbReference type="SMART" id="SM00710">
    <property type="entry name" value="PbH1"/>
    <property type="match status" value="6"/>
</dbReference>
<protein>
    <submittedName>
        <fullName evidence="5">T9SS type A sorting domain-containing protein</fullName>
    </submittedName>
</protein>
<dbReference type="InterPro" id="IPR006626">
    <property type="entry name" value="PbH1"/>
</dbReference>
<feature type="signal peptide" evidence="2">
    <location>
        <begin position="1"/>
        <end position="18"/>
    </location>
</feature>